<sequence length="465" mass="52307">MTESKDHRHDGDMDIIMEADKQAEIFQCFMSLAEKIRPTLQDDGANFNIWSRNLFLSWTTYFMGNPDYFHQTSKDENVKRNIVAPLFIQHSIEHFAYESVTSRILNSDARQIYQALKDQFNRPSWSSFVFHASTIFQNWSDQLHNIKNFANSVTEAIHNLENQLGHIDSDALTTLAIYFAVPLVHQFITPAINTLMATNPSIRVCPDDLLNMIRQISTASPSFDHSTELAQINAASRFGARHPGNAKNQLQLSIKNPHDKTHQSQHHKPTTKISSSKYPCHYCGEVGQWSPNCPIRARANKARSKSQQQNANVASIEAAPALLDSGETHSVVGNISLFTSLVKTDMTLLVASSQSFDVDAVGKIKLKTQDGILEIDGVLYFKDIPGVVLSLGHLIQEKFSVSFFNHHFALSNSSVTFNTHKRNNQWFIPFYNSHIKPISIKPLASNTSTHNVTLPSLSDISTLWN</sequence>
<protein>
    <recommendedName>
        <fullName evidence="1">Retrovirus-related Pol polyprotein from transposon TNT 1-94-like beta-barrel domain-containing protein</fullName>
    </recommendedName>
</protein>
<comment type="caution">
    <text evidence="2">The sequence shown here is derived from an EMBL/GenBank/DDBJ whole genome shotgun (WGS) entry which is preliminary data.</text>
</comment>
<dbReference type="Proteomes" id="UP000765509">
    <property type="component" value="Unassembled WGS sequence"/>
</dbReference>
<proteinExistence type="predicted"/>
<dbReference type="Pfam" id="PF22936">
    <property type="entry name" value="Pol_BBD"/>
    <property type="match status" value="1"/>
</dbReference>
<dbReference type="InterPro" id="IPR054722">
    <property type="entry name" value="PolX-like_BBD"/>
</dbReference>
<evidence type="ECO:0000313" key="2">
    <source>
        <dbReference type="EMBL" id="MBW0537090.1"/>
    </source>
</evidence>
<dbReference type="OrthoDB" id="2518964at2759"/>
<dbReference type="EMBL" id="AVOT02041738">
    <property type="protein sequence ID" value="MBW0537090.1"/>
    <property type="molecule type" value="Genomic_DNA"/>
</dbReference>
<reference evidence="2" key="1">
    <citation type="submission" date="2021-03" db="EMBL/GenBank/DDBJ databases">
        <title>Draft genome sequence of rust myrtle Austropuccinia psidii MF-1, a brazilian biotype.</title>
        <authorList>
            <person name="Quecine M.C."/>
            <person name="Pachon D.M.R."/>
            <person name="Bonatelli M.L."/>
            <person name="Correr F.H."/>
            <person name="Franceschini L.M."/>
            <person name="Leite T.F."/>
            <person name="Margarido G.R.A."/>
            <person name="Almeida C.A."/>
            <person name="Ferrarezi J.A."/>
            <person name="Labate C.A."/>
        </authorList>
    </citation>
    <scope>NUCLEOTIDE SEQUENCE</scope>
    <source>
        <strain evidence="2">MF-1</strain>
    </source>
</reference>
<evidence type="ECO:0000259" key="1">
    <source>
        <dbReference type="Pfam" id="PF22936"/>
    </source>
</evidence>
<feature type="domain" description="Retrovirus-related Pol polyprotein from transposon TNT 1-94-like beta-barrel" evidence="1">
    <location>
        <begin position="322"/>
        <end position="398"/>
    </location>
</feature>
<accession>A0A9Q3F9I6</accession>
<organism evidence="2 3">
    <name type="scientific">Austropuccinia psidii MF-1</name>
    <dbReference type="NCBI Taxonomy" id="1389203"/>
    <lineage>
        <taxon>Eukaryota</taxon>
        <taxon>Fungi</taxon>
        <taxon>Dikarya</taxon>
        <taxon>Basidiomycota</taxon>
        <taxon>Pucciniomycotina</taxon>
        <taxon>Pucciniomycetes</taxon>
        <taxon>Pucciniales</taxon>
        <taxon>Sphaerophragmiaceae</taxon>
        <taxon>Austropuccinia</taxon>
    </lineage>
</organism>
<name>A0A9Q3F9I6_9BASI</name>
<dbReference type="AlphaFoldDB" id="A0A9Q3F9I6"/>
<evidence type="ECO:0000313" key="3">
    <source>
        <dbReference type="Proteomes" id="UP000765509"/>
    </source>
</evidence>
<gene>
    <name evidence="2" type="ORF">O181_076805</name>
</gene>
<keyword evidence="3" id="KW-1185">Reference proteome</keyword>